<protein>
    <submittedName>
        <fullName evidence="1">DUF1269 domain-containing protein</fullName>
    </submittedName>
</protein>
<keyword evidence="2" id="KW-1185">Reference proteome</keyword>
<organism evidence="1 2">
    <name type="scientific">Streptomyces gilvifuscus</name>
    <dbReference type="NCBI Taxonomy" id="1550617"/>
    <lineage>
        <taxon>Bacteria</taxon>
        <taxon>Bacillati</taxon>
        <taxon>Actinomycetota</taxon>
        <taxon>Actinomycetes</taxon>
        <taxon>Kitasatosporales</taxon>
        <taxon>Streptomycetaceae</taxon>
        <taxon>Streptomyces</taxon>
    </lineage>
</organism>
<reference evidence="1 2" key="1">
    <citation type="journal article" date="2015" name="Int. J. Syst. Evol. Microbiol.">
        <title>Streptomyces gilvifuscus sp. nov., an actinomycete that produces antibacterial compounds isolated from soil.</title>
        <authorList>
            <person name="Nguyen T.M."/>
            <person name="Kim J."/>
        </authorList>
    </citation>
    <scope>NUCLEOTIDE SEQUENCE [LARGE SCALE GENOMIC DNA]</scope>
    <source>
        <strain evidence="1 2">T113</strain>
    </source>
</reference>
<dbReference type="RefSeq" id="WP_272175810.1">
    <property type="nucleotide sequence ID" value="NZ_JAQOSK010000006.1"/>
</dbReference>
<sequence>MTTLGPVQLVTFGFGPDAKFEGRVLEELAALEASGQIRVLDVLFLRKQDDGHVTVVDYRSEGMGETLAALLGLGPGPALAEAPGVAGEYDPTGVAGEDDPGTKRFGFTPDDLKALSQELRPGTAAGFLLLEHLWARQLLEAVRETGGRPLAEGFLTAEALAPVLAELRAATGTTEGPTAPR</sequence>
<evidence type="ECO:0000313" key="1">
    <source>
        <dbReference type="EMBL" id="MDC2956325.1"/>
    </source>
</evidence>
<gene>
    <name evidence="1" type="ORF">PO587_17795</name>
</gene>
<evidence type="ECO:0000313" key="2">
    <source>
        <dbReference type="Proteomes" id="UP001221328"/>
    </source>
</evidence>
<dbReference type="Proteomes" id="UP001221328">
    <property type="component" value="Unassembled WGS sequence"/>
</dbReference>
<proteinExistence type="predicted"/>
<name>A0ABT5FUY4_9ACTN</name>
<dbReference type="EMBL" id="JAQOSK010000006">
    <property type="protein sequence ID" value="MDC2956325.1"/>
    <property type="molecule type" value="Genomic_DNA"/>
</dbReference>
<comment type="caution">
    <text evidence="1">The sequence shown here is derived from an EMBL/GenBank/DDBJ whole genome shotgun (WGS) entry which is preliminary data.</text>
</comment>
<accession>A0ABT5FUY4</accession>